<reference evidence="2 3" key="1">
    <citation type="journal article" date="2015" name="Genome Announc.">
        <title>Draft Genome Sequence of Burkholderia sp. Strain PML1(12), an Ectomycorrhizosphere-Inhabiting Bacterium with Effective Mineral-Weathering Ability.</title>
        <authorList>
            <person name="Uroz S."/>
            <person name="Oger P."/>
        </authorList>
    </citation>
    <scope>NUCLEOTIDE SEQUENCE [LARGE SCALE GENOMIC DNA]</scope>
    <source>
        <strain evidence="3">PML1(12)</strain>
    </source>
</reference>
<name>A0A0J1CUQ6_9BURK</name>
<sequence length="90" mass="10166">MLCQHQGQDLFSEALVVIDGSKFKAVNHRDRNFTSAKLERRMQDTEVGINRWQKYEFYSSHGCVDTPRGRQPASVRDGGRGAHGRVQCSG</sequence>
<evidence type="ECO:0000256" key="1">
    <source>
        <dbReference type="SAM" id="MobiDB-lite"/>
    </source>
</evidence>
<comment type="caution">
    <text evidence="2">The sequence shown here is derived from an EMBL/GenBank/DDBJ whole genome shotgun (WGS) entry which is preliminary data.</text>
</comment>
<feature type="region of interest" description="Disordered" evidence="1">
    <location>
        <begin position="66"/>
        <end position="90"/>
    </location>
</feature>
<dbReference type="Proteomes" id="UP000035963">
    <property type="component" value="Unassembled WGS sequence"/>
</dbReference>
<evidence type="ECO:0000313" key="3">
    <source>
        <dbReference type="Proteomes" id="UP000035963"/>
    </source>
</evidence>
<gene>
    <name evidence="2" type="ORF">EOS_20605</name>
</gene>
<protein>
    <recommendedName>
        <fullName evidence="4">Transposase</fullName>
    </recommendedName>
</protein>
<keyword evidence="3" id="KW-1185">Reference proteome</keyword>
<evidence type="ECO:0008006" key="4">
    <source>
        <dbReference type="Google" id="ProtNLM"/>
    </source>
</evidence>
<dbReference type="PATRIC" id="fig|908627.4.peg.4615"/>
<organism evidence="2 3">
    <name type="scientific">Caballeronia mineralivorans PML1(12)</name>
    <dbReference type="NCBI Taxonomy" id="908627"/>
    <lineage>
        <taxon>Bacteria</taxon>
        <taxon>Pseudomonadati</taxon>
        <taxon>Pseudomonadota</taxon>
        <taxon>Betaproteobacteria</taxon>
        <taxon>Burkholderiales</taxon>
        <taxon>Burkholderiaceae</taxon>
        <taxon>Caballeronia</taxon>
    </lineage>
</organism>
<dbReference type="AlphaFoldDB" id="A0A0J1CUQ6"/>
<dbReference type="EMBL" id="AEJF01000127">
    <property type="protein sequence ID" value="KLU24344.1"/>
    <property type="molecule type" value="Genomic_DNA"/>
</dbReference>
<accession>A0A0J1CUQ6</accession>
<evidence type="ECO:0000313" key="2">
    <source>
        <dbReference type="EMBL" id="KLU24344.1"/>
    </source>
</evidence>
<proteinExistence type="predicted"/>